<reference evidence="1 3" key="2">
    <citation type="submission" date="2015-10" db="EMBL/GenBank/DDBJ databases">
        <title>Comparative genomics and high-throughput reverse genetic screens identify a new phytobacterial MAMP and an Arabidopsis receptor required for immune elicitation.</title>
        <authorList>
            <person name="Mott G.A."/>
            <person name="Thakur S."/>
            <person name="Wang P.W."/>
            <person name="Desveaux D."/>
            <person name="Guttman D.S."/>
        </authorList>
    </citation>
    <scope>NUCLEOTIDE SEQUENCE [LARGE SCALE GENOMIC DNA]</scope>
    <source>
        <strain evidence="1 3">107</strain>
    </source>
</reference>
<organism evidence="1 3">
    <name type="scientific">Pseudomonas amygdali pv. lachrymans</name>
    <name type="common">Pseudomonas syringae pv. lachrymans</name>
    <dbReference type="NCBI Taxonomy" id="53707"/>
    <lineage>
        <taxon>Bacteria</taxon>
        <taxon>Pseudomonadati</taxon>
        <taxon>Pseudomonadota</taxon>
        <taxon>Gammaproteobacteria</taxon>
        <taxon>Pseudomonadales</taxon>
        <taxon>Pseudomonadaceae</taxon>
        <taxon>Pseudomonas</taxon>
        <taxon>Pseudomonas amygdali</taxon>
    </lineage>
</organism>
<evidence type="ECO:0000313" key="3">
    <source>
        <dbReference type="Proteomes" id="UP000037943"/>
    </source>
</evidence>
<gene>
    <name evidence="1" type="ORF">AC499_0169</name>
    <name evidence="2" type="ORF">AC499_1128</name>
</gene>
<evidence type="ECO:0000313" key="2">
    <source>
        <dbReference type="EMBL" id="KPC17926.1"/>
    </source>
</evidence>
<name>A0ABR5KQE3_PSEAV</name>
<accession>A0ABR5KQE3</accession>
<dbReference type="Proteomes" id="UP000037943">
    <property type="component" value="Unassembled WGS sequence"/>
</dbReference>
<proteinExistence type="predicted"/>
<sequence>MKQPGTPIPAKRIFYWLLARVLVLCERIKPAGKPLDLD</sequence>
<evidence type="ECO:0000313" key="1">
    <source>
        <dbReference type="EMBL" id="KPC16967.1"/>
    </source>
</evidence>
<reference evidence="1" key="1">
    <citation type="submission" date="2015-07" db="EMBL/GenBank/DDBJ databases">
        <authorList>
            <person name="O'Brien H.E."/>
            <person name="Thakur S."/>
            <person name="Gong Y."/>
            <person name="Wang P.W."/>
            <person name="Guttman D.S."/>
        </authorList>
    </citation>
    <scope>NUCLEOTIDE SEQUENCE</scope>
    <source>
        <strain evidence="1">107</strain>
    </source>
</reference>
<keyword evidence="3" id="KW-1185">Reference proteome</keyword>
<dbReference type="EMBL" id="LGLK01000057">
    <property type="protein sequence ID" value="KPC17926.1"/>
    <property type="molecule type" value="Genomic_DNA"/>
</dbReference>
<protein>
    <submittedName>
        <fullName evidence="1">Uncharacterized protein</fullName>
    </submittedName>
</protein>
<comment type="caution">
    <text evidence="1">The sequence shown here is derived from an EMBL/GenBank/DDBJ whole genome shotgun (WGS) entry which is preliminary data.</text>
</comment>
<dbReference type="EMBL" id="LGLK01000057">
    <property type="protein sequence ID" value="KPC16967.1"/>
    <property type="molecule type" value="Genomic_DNA"/>
</dbReference>